<dbReference type="PROSITE" id="PS51257">
    <property type="entry name" value="PROKAR_LIPOPROTEIN"/>
    <property type="match status" value="1"/>
</dbReference>
<keyword evidence="1" id="KW-0732">Signal</keyword>
<feature type="domain" description="FAS1" evidence="2">
    <location>
        <begin position="181"/>
        <end position="376"/>
    </location>
</feature>
<dbReference type="InterPro" id="IPR050904">
    <property type="entry name" value="Adhesion/Biosynth-related"/>
</dbReference>
<dbReference type="GO" id="GO:0005615">
    <property type="term" value="C:extracellular space"/>
    <property type="evidence" value="ECO:0007669"/>
    <property type="project" value="TreeGrafter"/>
</dbReference>
<feature type="chain" id="PRO_5024324852" description="FAS1 domain-containing protein" evidence="1">
    <location>
        <begin position="21"/>
        <end position="606"/>
    </location>
</feature>
<dbReference type="Pfam" id="PF02469">
    <property type="entry name" value="Fasciclin"/>
    <property type="match status" value="1"/>
</dbReference>
<dbReference type="SUPFAM" id="SSF82153">
    <property type="entry name" value="FAS1 domain"/>
    <property type="match status" value="2"/>
</dbReference>
<evidence type="ECO:0000313" key="4">
    <source>
        <dbReference type="Proteomes" id="UP000324575"/>
    </source>
</evidence>
<dbReference type="InterPro" id="IPR000782">
    <property type="entry name" value="FAS1_domain"/>
</dbReference>
<protein>
    <recommendedName>
        <fullName evidence="2">FAS1 domain-containing protein</fullName>
    </recommendedName>
</protein>
<dbReference type="Gene3D" id="2.30.180.10">
    <property type="entry name" value="FAS1 domain"/>
    <property type="match status" value="2"/>
</dbReference>
<dbReference type="InterPro" id="IPR036378">
    <property type="entry name" value="FAS1_dom_sf"/>
</dbReference>
<organism evidence="3 4">
    <name type="scientific">Candidatus Ordinivivax streblomastigis</name>
    <dbReference type="NCBI Taxonomy" id="2540710"/>
    <lineage>
        <taxon>Bacteria</taxon>
        <taxon>Pseudomonadati</taxon>
        <taxon>Bacteroidota</taxon>
        <taxon>Bacteroidia</taxon>
        <taxon>Bacteroidales</taxon>
        <taxon>Candidatus Ordinivivax</taxon>
    </lineage>
</organism>
<dbReference type="SMART" id="SM00554">
    <property type="entry name" value="FAS1"/>
    <property type="match status" value="1"/>
</dbReference>
<evidence type="ECO:0000313" key="3">
    <source>
        <dbReference type="EMBL" id="KAA6301238.1"/>
    </source>
</evidence>
<dbReference type="PROSITE" id="PS50213">
    <property type="entry name" value="FAS1"/>
    <property type="match status" value="2"/>
</dbReference>
<accession>A0A5M8NXI5</accession>
<evidence type="ECO:0000256" key="1">
    <source>
        <dbReference type="SAM" id="SignalP"/>
    </source>
</evidence>
<dbReference type="PANTHER" id="PTHR10900:SF77">
    <property type="entry name" value="FI19380P1"/>
    <property type="match status" value="1"/>
</dbReference>
<evidence type="ECO:0000259" key="2">
    <source>
        <dbReference type="PROSITE" id="PS50213"/>
    </source>
</evidence>
<name>A0A5M8NXI5_9BACT</name>
<gene>
    <name evidence="3" type="ORF">EZS26_002627</name>
</gene>
<reference evidence="3 4" key="1">
    <citation type="submission" date="2019-03" db="EMBL/GenBank/DDBJ databases">
        <title>Single cell metagenomics reveals metabolic interactions within the superorganism composed of flagellate Streblomastix strix and complex community of Bacteroidetes bacteria on its surface.</title>
        <authorList>
            <person name="Treitli S.C."/>
            <person name="Kolisko M."/>
            <person name="Husnik F."/>
            <person name="Keeling P."/>
            <person name="Hampl V."/>
        </authorList>
    </citation>
    <scope>NUCLEOTIDE SEQUENCE [LARGE SCALE GENOMIC DNA]</scope>
    <source>
        <strain evidence="3">St1</strain>
    </source>
</reference>
<dbReference type="Proteomes" id="UP000324575">
    <property type="component" value="Unassembled WGS sequence"/>
</dbReference>
<dbReference type="EMBL" id="SNRX01000023">
    <property type="protein sequence ID" value="KAA6301238.1"/>
    <property type="molecule type" value="Genomic_DNA"/>
</dbReference>
<sequence>MKRNNIIIATLLLLVFTSFSSCNEKVSDDAFYTFSGNTVASFCEENQELSVFHQLIQEADYGSLLSLYGHYTVFAPTNAAFATYFTEQGITYEDLSKEDKIALVNDHVVKDPTKDFISELFQEGALPTPNMNSRFLVISFTQDSEGKQVIVVNKVAAIQVKDNEVHNGVVHIVNQVVKPSQETLLTVLQAAGYFNLFAEALELTNLVDSIADLYDYSYKDPAPNTEKLNVAGRGDFYVPHQKKLGYTILAETDDVLKNAGITTLDQLIAYAKTLYGTQDLNDYTSRNNPLNQFISYHILDRQMPTNSFIYRGINTSEYAMDLRYEYYETMLNLRLMEFKAGNQINTLKDGTFVGVDELLSNLDGVNGYVHALTKLLVYDEDKMIQDVLNKRIRFDAYAVAPELTNNNIRWKVGDRASTITPEFCGDHFTFNEASKVIMWSSYGWDAHQEDEIVMMGWYDFTLRLLPVPPGTYEIRFGYNKVDWRGIAQLFIDGQIQGIPIDLKIDGSNPRVGWVKDTETLDGGAENDKMMRNRGYMKSGKSIKNNAYGHNLRDSQNDLRVIVGTFTFQEYGYHYFRAKNVEGEGNEFQLDYIEYVPVSHLAVEDIN</sequence>
<feature type="domain" description="FAS1" evidence="2">
    <location>
        <begin position="36"/>
        <end position="177"/>
    </location>
</feature>
<dbReference type="PANTHER" id="PTHR10900">
    <property type="entry name" value="PERIOSTIN-RELATED"/>
    <property type="match status" value="1"/>
</dbReference>
<comment type="caution">
    <text evidence="3">The sequence shown here is derived from an EMBL/GenBank/DDBJ whole genome shotgun (WGS) entry which is preliminary data.</text>
</comment>
<dbReference type="AlphaFoldDB" id="A0A5M8NXI5"/>
<proteinExistence type="predicted"/>
<feature type="signal peptide" evidence="1">
    <location>
        <begin position="1"/>
        <end position="20"/>
    </location>
</feature>